<proteinExistence type="predicted"/>
<gene>
    <name evidence="4" type="ORF">BCR37DRAFT_303391</name>
</gene>
<evidence type="ECO:0000259" key="2">
    <source>
        <dbReference type="PROSITE" id="PS51925"/>
    </source>
</evidence>
<dbReference type="RefSeq" id="XP_040725366.1">
    <property type="nucleotide sequence ID" value="XM_040866931.1"/>
</dbReference>
<dbReference type="PANTHER" id="PTHR13844">
    <property type="entry name" value="SWI/SNF-RELATED MATRIX-ASSOCIATED ACTIN-DEPENDENT REGULATOR OF CHROMATIN SUBFAMILY D"/>
    <property type="match status" value="1"/>
</dbReference>
<feature type="compositionally biased region" description="Basic residues" evidence="1">
    <location>
        <begin position="130"/>
        <end position="142"/>
    </location>
</feature>
<dbReference type="PROSITE" id="PS51998">
    <property type="entry name" value="DEK_C"/>
    <property type="match status" value="1"/>
</dbReference>
<feature type="region of interest" description="Disordered" evidence="1">
    <location>
        <begin position="250"/>
        <end position="323"/>
    </location>
</feature>
<dbReference type="InterPro" id="IPR019835">
    <property type="entry name" value="SWIB_domain"/>
</dbReference>
<dbReference type="PROSITE" id="PS51925">
    <property type="entry name" value="SWIB_MDM2"/>
    <property type="match status" value="1"/>
</dbReference>
<dbReference type="Gene3D" id="1.10.10.60">
    <property type="entry name" value="Homeodomain-like"/>
    <property type="match status" value="1"/>
</dbReference>
<dbReference type="AlphaFoldDB" id="A0A1Y2FI57"/>
<evidence type="ECO:0000313" key="5">
    <source>
        <dbReference type="Proteomes" id="UP000193685"/>
    </source>
</evidence>
<dbReference type="Pfam" id="PF08766">
    <property type="entry name" value="DEK_C"/>
    <property type="match status" value="1"/>
</dbReference>
<dbReference type="CDD" id="cd10567">
    <property type="entry name" value="SWIB-MDM2_like"/>
    <property type="match status" value="1"/>
</dbReference>
<dbReference type="Gene3D" id="1.10.245.10">
    <property type="entry name" value="SWIB/MDM2 domain"/>
    <property type="match status" value="1"/>
</dbReference>
<dbReference type="STRING" id="56484.A0A1Y2FI57"/>
<evidence type="ECO:0000313" key="4">
    <source>
        <dbReference type="EMBL" id="ORY82495.1"/>
    </source>
</evidence>
<feature type="compositionally biased region" description="Basic and acidic residues" evidence="1">
    <location>
        <begin position="265"/>
        <end position="295"/>
    </location>
</feature>
<dbReference type="InterPro" id="IPR003121">
    <property type="entry name" value="SWIB_MDM2_domain"/>
</dbReference>
<dbReference type="GeneID" id="63783530"/>
<dbReference type="Proteomes" id="UP000193685">
    <property type="component" value="Unassembled WGS sequence"/>
</dbReference>
<feature type="region of interest" description="Disordered" evidence="1">
    <location>
        <begin position="55"/>
        <end position="169"/>
    </location>
</feature>
<organism evidence="4 5">
    <name type="scientific">Protomyces lactucae-debilis</name>
    <dbReference type="NCBI Taxonomy" id="2754530"/>
    <lineage>
        <taxon>Eukaryota</taxon>
        <taxon>Fungi</taxon>
        <taxon>Dikarya</taxon>
        <taxon>Ascomycota</taxon>
        <taxon>Taphrinomycotina</taxon>
        <taxon>Taphrinomycetes</taxon>
        <taxon>Taphrinales</taxon>
        <taxon>Protomycetaceae</taxon>
        <taxon>Protomyces</taxon>
    </lineage>
</organism>
<dbReference type="SUPFAM" id="SSF109715">
    <property type="entry name" value="DEK C-terminal domain"/>
    <property type="match status" value="1"/>
</dbReference>
<feature type="domain" description="DM2" evidence="2">
    <location>
        <begin position="177"/>
        <end position="254"/>
    </location>
</feature>
<dbReference type="SMART" id="SM00151">
    <property type="entry name" value="SWIB"/>
    <property type="match status" value="1"/>
</dbReference>
<feature type="compositionally biased region" description="Basic and acidic residues" evidence="1">
    <location>
        <begin position="79"/>
        <end position="106"/>
    </location>
</feature>
<keyword evidence="5" id="KW-1185">Reference proteome</keyword>
<sequence>MDSKIFRPRILAILETADLETVSAKKIRKTLQERTTQDLSSIKAELNELIKECFTSVTQPSSEDEPLSQGPRPPKKRKVKDEDGSVRVKKQEDDGHLAVKQEDMDRQLAVSLQSSYGNERQARSTTTKKGVAKRKTPKKPKAKSNTTVDSDDDGSTTNKRSARVISEKQKSAIKRNPFNKLMRISPELQRICGEPYVSRPQVSKRIWVYIKERNLQDPSDKRYINCDEVLQDILKKPRIHMFTMTKALQPHMWDDGTNPQPPSSDDNKPDIKPTPKLEFKTEGSHENEAHLEHYLLQEQNDYNDGEEEDDREHAWLYESDAED</sequence>
<dbReference type="SUPFAM" id="SSF47592">
    <property type="entry name" value="SWIB/MDM2 domain"/>
    <property type="match status" value="1"/>
</dbReference>
<evidence type="ECO:0000256" key="1">
    <source>
        <dbReference type="SAM" id="MobiDB-lite"/>
    </source>
</evidence>
<feature type="compositionally biased region" description="Acidic residues" evidence="1">
    <location>
        <begin position="301"/>
        <end position="310"/>
    </location>
</feature>
<dbReference type="InterPro" id="IPR036885">
    <property type="entry name" value="SWIB_MDM2_dom_sf"/>
</dbReference>
<reference evidence="4 5" key="1">
    <citation type="submission" date="2016-07" db="EMBL/GenBank/DDBJ databases">
        <title>Pervasive Adenine N6-methylation of Active Genes in Fungi.</title>
        <authorList>
            <consortium name="DOE Joint Genome Institute"/>
            <person name="Mondo S.J."/>
            <person name="Dannebaum R.O."/>
            <person name="Kuo R.C."/>
            <person name="Labutti K."/>
            <person name="Haridas S."/>
            <person name="Kuo A."/>
            <person name="Salamov A."/>
            <person name="Ahrendt S.R."/>
            <person name="Lipzen A."/>
            <person name="Sullivan W."/>
            <person name="Andreopoulos W.B."/>
            <person name="Clum A."/>
            <person name="Lindquist E."/>
            <person name="Daum C."/>
            <person name="Ramamoorthy G.K."/>
            <person name="Gryganskyi A."/>
            <person name="Culley D."/>
            <person name="Magnuson J.K."/>
            <person name="James T.Y."/>
            <person name="O'Malley M.A."/>
            <person name="Stajich J.E."/>
            <person name="Spatafora J.W."/>
            <person name="Visel A."/>
            <person name="Grigoriev I.V."/>
        </authorList>
    </citation>
    <scope>NUCLEOTIDE SEQUENCE [LARGE SCALE GENOMIC DNA]</scope>
    <source>
        <strain evidence="4 5">12-1054</strain>
    </source>
</reference>
<feature type="domain" description="DEK-C" evidence="3">
    <location>
        <begin position="1"/>
        <end position="55"/>
    </location>
</feature>
<dbReference type="OrthoDB" id="10251073at2759"/>
<protein>
    <submittedName>
        <fullName evidence="4">Uncharacterized protein</fullName>
    </submittedName>
</protein>
<evidence type="ECO:0000259" key="3">
    <source>
        <dbReference type="PROSITE" id="PS51998"/>
    </source>
</evidence>
<comment type="caution">
    <text evidence="4">The sequence shown here is derived from an EMBL/GenBank/DDBJ whole genome shotgun (WGS) entry which is preliminary data.</text>
</comment>
<dbReference type="InterPro" id="IPR014876">
    <property type="entry name" value="DEK_C"/>
</dbReference>
<accession>A0A1Y2FI57</accession>
<name>A0A1Y2FI57_PROLT</name>
<dbReference type="OMA" id="KVWQYIR"/>
<dbReference type="Pfam" id="PF02201">
    <property type="entry name" value="SWIB"/>
    <property type="match status" value="1"/>
</dbReference>
<dbReference type="EMBL" id="MCFI01000009">
    <property type="protein sequence ID" value="ORY82495.1"/>
    <property type="molecule type" value="Genomic_DNA"/>
</dbReference>